<evidence type="ECO:0000313" key="5">
    <source>
        <dbReference type="EMBL" id="WDI00805.1"/>
    </source>
</evidence>
<keyword evidence="7" id="KW-1185">Reference proteome</keyword>
<dbReference type="PANTHER" id="PTHR20857">
    <property type="entry name" value="THIAMINE-PHOSPHATE PYROPHOSPHORYLASE"/>
    <property type="match status" value="1"/>
</dbReference>
<dbReference type="GO" id="GO:0005737">
    <property type="term" value="C:cytoplasm"/>
    <property type="evidence" value="ECO:0007669"/>
    <property type="project" value="TreeGrafter"/>
</dbReference>
<dbReference type="SUPFAM" id="SSF51391">
    <property type="entry name" value="Thiamin phosphate synthase"/>
    <property type="match status" value="1"/>
</dbReference>
<accession>A0AAX3MXB2</accession>
<evidence type="ECO:0000313" key="4">
    <source>
        <dbReference type="EMBL" id="WDH81090.1"/>
    </source>
</evidence>
<dbReference type="GO" id="GO:0009228">
    <property type="term" value="P:thiamine biosynthetic process"/>
    <property type="evidence" value="ECO:0007669"/>
    <property type="project" value="UniProtKB-KW"/>
</dbReference>
<gene>
    <name evidence="4" type="ORF">PUW23_16305</name>
    <name evidence="5" type="ORF">PUW25_16130</name>
</gene>
<sequence>MKPESKPKLELHVISPSSSPAAWIPIFSTIWPYTTAVHIRDKRSTEKELEQFIDTLILHQIPMSKIGFNRQVDLVFKYDPAILQIGMKELHQIESLKSSMTSRGITKTRIGVSVHSLQEAKQAEHLGADYLMYGHIYPSSSKPGAAPRGVASLQQICTEVHIPVIAIGGIKPTDIDELVNAGASGVAVISGVMNAADPLGAVQEYHHALCRYGPIK</sequence>
<dbReference type="EMBL" id="CP118101">
    <property type="protein sequence ID" value="WDH81090.1"/>
    <property type="molecule type" value="Genomic_DNA"/>
</dbReference>
<evidence type="ECO:0000313" key="7">
    <source>
        <dbReference type="Proteomes" id="UP001221519"/>
    </source>
</evidence>
<dbReference type="EMBL" id="CP118108">
    <property type="protein sequence ID" value="WDI00805.1"/>
    <property type="molecule type" value="Genomic_DNA"/>
</dbReference>
<keyword evidence="2" id="KW-0784">Thiamine biosynthesis</keyword>
<protein>
    <submittedName>
        <fullName evidence="4">Thiamine phosphate synthase</fullName>
    </submittedName>
</protein>
<dbReference type="RefSeq" id="WP_047910625.1">
    <property type="nucleotide sequence ID" value="NZ_CP118101.1"/>
</dbReference>
<evidence type="ECO:0000259" key="3">
    <source>
        <dbReference type="Pfam" id="PF02581"/>
    </source>
</evidence>
<dbReference type="Pfam" id="PF02581">
    <property type="entry name" value="TMP-TENI"/>
    <property type="match status" value="1"/>
</dbReference>
<dbReference type="Proteomes" id="UP001221519">
    <property type="component" value="Chromosome"/>
</dbReference>
<evidence type="ECO:0000256" key="1">
    <source>
        <dbReference type="ARBA" id="ARBA00004948"/>
    </source>
</evidence>
<dbReference type="AlphaFoldDB" id="A0AAX3MXB2"/>
<evidence type="ECO:0000313" key="6">
    <source>
        <dbReference type="Proteomes" id="UP001220962"/>
    </source>
</evidence>
<dbReference type="Proteomes" id="UP001220962">
    <property type="component" value="Chromosome"/>
</dbReference>
<name>A0AAX3MXB2_9BACL</name>
<reference evidence="4 7" key="1">
    <citation type="submission" date="2023-02" db="EMBL/GenBank/DDBJ databases">
        <title>Pathogen: clinical or host-associated sample.</title>
        <authorList>
            <person name="Hergert J."/>
            <person name="Casey R."/>
            <person name="Wagner J."/>
            <person name="Young E.L."/>
            <person name="Oakeson K.F."/>
        </authorList>
    </citation>
    <scope>NUCLEOTIDE SEQUENCE</scope>
    <source>
        <strain evidence="5 7">2022CK-00829</strain>
        <strain evidence="4">2022CK-00830</strain>
    </source>
</reference>
<comment type="pathway">
    <text evidence="1">Cofactor biosynthesis; thiamine diphosphate biosynthesis.</text>
</comment>
<dbReference type="CDD" id="cd00564">
    <property type="entry name" value="TMP_TenI"/>
    <property type="match status" value="1"/>
</dbReference>
<dbReference type="GO" id="GO:0004789">
    <property type="term" value="F:thiamine-phosphate diphosphorylase activity"/>
    <property type="evidence" value="ECO:0007669"/>
    <property type="project" value="TreeGrafter"/>
</dbReference>
<evidence type="ECO:0000256" key="2">
    <source>
        <dbReference type="ARBA" id="ARBA00022977"/>
    </source>
</evidence>
<dbReference type="InterPro" id="IPR013785">
    <property type="entry name" value="Aldolase_TIM"/>
</dbReference>
<dbReference type="PANTHER" id="PTHR20857:SF22">
    <property type="entry name" value="THIAZOLE TAUTOMERASE"/>
    <property type="match status" value="1"/>
</dbReference>
<dbReference type="Gene3D" id="3.20.20.70">
    <property type="entry name" value="Aldolase class I"/>
    <property type="match status" value="1"/>
</dbReference>
<dbReference type="InterPro" id="IPR036206">
    <property type="entry name" value="ThiamineP_synth_sf"/>
</dbReference>
<proteinExistence type="predicted"/>
<feature type="domain" description="Thiamine phosphate synthase/TenI" evidence="3">
    <location>
        <begin position="35"/>
        <end position="192"/>
    </location>
</feature>
<dbReference type="InterPro" id="IPR022998">
    <property type="entry name" value="ThiamineP_synth_TenI"/>
</dbReference>
<organism evidence="4 6">
    <name type="scientific">Paenibacillus urinalis</name>
    <dbReference type="NCBI Taxonomy" id="521520"/>
    <lineage>
        <taxon>Bacteria</taxon>
        <taxon>Bacillati</taxon>
        <taxon>Bacillota</taxon>
        <taxon>Bacilli</taxon>
        <taxon>Bacillales</taxon>
        <taxon>Paenibacillaceae</taxon>
        <taxon>Paenibacillus</taxon>
    </lineage>
</organism>